<sequence length="84" mass="9361">MERRKQVTRKPAAHCPAQWVSSPKDWLNSSMESRSSLISNAATRCFHPIGGPLPGRHPSSRLTTSPTRGLWPCQSEYKDSDLLA</sequence>
<reference evidence="2" key="1">
    <citation type="journal article" date="2020" name="bioRxiv">
        <title>Chromosome-level reference genome of the European wasp spider Argiope bruennichi: a resource for studies on range expansion and evolutionary adaptation.</title>
        <authorList>
            <person name="Sheffer M.M."/>
            <person name="Hoppe A."/>
            <person name="Krehenwinkel H."/>
            <person name="Uhl G."/>
            <person name="Kuss A.W."/>
            <person name="Jensen L."/>
            <person name="Jensen C."/>
            <person name="Gillespie R.G."/>
            <person name="Hoff K.J."/>
            <person name="Prost S."/>
        </authorList>
    </citation>
    <scope>NUCLEOTIDE SEQUENCE</scope>
</reference>
<dbReference type="EMBL" id="JABXBU010000001">
    <property type="protein sequence ID" value="KAF8796410.1"/>
    <property type="molecule type" value="Genomic_DNA"/>
</dbReference>
<evidence type="ECO:0000313" key="2">
    <source>
        <dbReference type="EMBL" id="KAF8796410.1"/>
    </source>
</evidence>
<accession>A0A8T0G2Y7</accession>
<evidence type="ECO:0000256" key="1">
    <source>
        <dbReference type="SAM" id="MobiDB-lite"/>
    </source>
</evidence>
<evidence type="ECO:0000313" key="3">
    <source>
        <dbReference type="Proteomes" id="UP000807504"/>
    </source>
</evidence>
<reference evidence="2" key="2">
    <citation type="submission" date="2020-06" db="EMBL/GenBank/DDBJ databases">
        <authorList>
            <person name="Sheffer M."/>
        </authorList>
    </citation>
    <scope>NUCLEOTIDE SEQUENCE</scope>
</reference>
<dbReference type="Proteomes" id="UP000807504">
    <property type="component" value="Unassembled WGS sequence"/>
</dbReference>
<dbReference type="AlphaFoldDB" id="A0A8T0G2Y7"/>
<name>A0A8T0G2Y7_ARGBR</name>
<gene>
    <name evidence="2" type="ORF">HNY73_000787</name>
</gene>
<comment type="caution">
    <text evidence="2">The sequence shown here is derived from an EMBL/GenBank/DDBJ whole genome shotgun (WGS) entry which is preliminary data.</text>
</comment>
<organism evidence="2 3">
    <name type="scientific">Argiope bruennichi</name>
    <name type="common">Wasp spider</name>
    <name type="synonym">Aranea bruennichi</name>
    <dbReference type="NCBI Taxonomy" id="94029"/>
    <lineage>
        <taxon>Eukaryota</taxon>
        <taxon>Metazoa</taxon>
        <taxon>Ecdysozoa</taxon>
        <taxon>Arthropoda</taxon>
        <taxon>Chelicerata</taxon>
        <taxon>Arachnida</taxon>
        <taxon>Araneae</taxon>
        <taxon>Araneomorphae</taxon>
        <taxon>Entelegynae</taxon>
        <taxon>Araneoidea</taxon>
        <taxon>Araneidae</taxon>
        <taxon>Argiope</taxon>
    </lineage>
</organism>
<keyword evidence="3" id="KW-1185">Reference proteome</keyword>
<protein>
    <submittedName>
        <fullName evidence="2">Uncharacterized protein</fullName>
    </submittedName>
</protein>
<proteinExistence type="predicted"/>
<feature type="region of interest" description="Disordered" evidence="1">
    <location>
        <begin position="49"/>
        <end position="68"/>
    </location>
</feature>